<dbReference type="Proteomes" id="UP001385951">
    <property type="component" value="Unassembled WGS sequence"/>
</dbReference>
<dbReference type="AlphaFoldDB" id="A0AAW0FRX9"/>
<name>A0AAW0FRX9_9APHY</name>
<feature type="domain" description="C2H2-type" evidence="2">
    <location>
        <begin position="15"/>
        <end position="36"/>
    </location>
</feature>
<dbReference type="InterPro" id="IPR041078">
    <property type="entry name" value="Plavaka"/>
</dbReference>
<dbReference type="SMART" id="SM00355">
    <property type="entry name" value="ZnF_C2H2"/>
    <property type="match status" value="1"/>
</dbReference>
<keyword evidence="4" id="KW-1185">Reference proteome</keyword>
<protein>
    <recommendedName>
        <fullName evidence="2">C2H2-type domain-containing protein</fullName>
    </recommendedName>
</protein>
<comment type="caution">
    <text evidence="3">The sequence shown here is derived from an EMBL/GenBank/DDBJ whole genome shotgun (WGS) entry which is preliminary data.</text>
</comment>
<reference evidence="3 4" key="1">
    <citation type="submission" date="2022-09" db="EMBL/GenBank/DDBJ databases">
        <authorList>
            <person name="Palmer J.M."/>
        </authorList>
    </citation>
    <scope>NUCLEOTIDE SEQUENCE [LARGE SCALE GENOMIC DNA]</scope>
    <source>
        <strain evidence="3 4">DSM 7382</strain>
    </source>
</reference>
<evidence type="ECO:0000256" key="1">
    <source>
        <dbReference type="SAM" id="MobiDB-lite"/>
    </source>
</evidence>
<dbReference type="Pfam" id="PF18759">
    <property type="entry name" value="Plavaka"/>
    <property type="match status" value="1"/>
</dbReference>
<dbReference type="InterPro" id="IPR013087">
    <property type="entry name" value="Znf_C2H2_type"/>
</dbReference>
<dbReference type="PROSITE" id="PS00028">
    <property type="entry name" value="ZINC_FINGER_C2H2_1"/>
    <property type="match status" value="1"/>
</dbReference>
<evidence type="ECO:0000313" key="4">
    <source>
        <dbReference type="Proteomes" id="UP001385951"/>
    </source>
</evidence>
<accession>A0AAW0FRX9</accession>
<proteinExistence type="predicted"/>
<evidence type="ECO:0000313" key="3">
    <source>
        <dbReference type="EMBL" id="KAK7684398.1"/>
    </source>
</evidence>
<feature type="region of interest" description="Disordered" evidence="1">
    <location>
        <begin position="36"/>
        <end position="120"/>
    </location>
</feature>
<dbReference type="EMBL" id="JASBNA010000025">
    <property type="protein sequence ID" value="KAK7684398.1"/>
    <property type="molecule type" value="Genomic_DNA"/>
</dbReference>
<organism evidence="3 4">
    <name type="scientific">Cerrena zonata</name>
    <dbReference type="NCBI Taxonomy" id="2478898"/>
    <lineage>
        <taxon>Eukaryota</taxon>
        <taxon>Fungi</taxon>
        <taxon>Dikarya</taxon>
        <taxon>Basidiomycota</taxon>
        <taxon>Agaricomycotina</taxon>
        <taxon>Agaricomycetes</taxon>
        <taxon>Polyporales</taxon>
        <taxon>Cerrenaceae</taxon>
        <taxon>Cerrena</taxon>
    </lineage>
</organism>
<feature type="compositionally biased region" description="Pro residues" evidence="1">
    <location>
        <begin position="40"/>
        <end position="61"/>
    </location>
</feature>
<gene>
    <name evidence="3" type="ORF">QCA50_012345</name>
</gene>
<feature type="compositionally biased region" description="Basic and acidic residues" evidence="1">
    <location>
        <begin position="77"/>
        <end position="89"/>
    </location>
</feature>
<evidence type="ECO:0000259" key="2">
    <source>
        <dbReference type="PROSITE" id="PS00028"/>
    </source>
</evidence>
<sequence length="509" mass="57688">MPRQRRTFNYTQLPCPHCPRVCKTSSGLTQHIKSAHIQPPCEPPHHPSPSVSPSPPPPPELFPEVDQLPPNDEDNDLDRLRGPGPREYHPTMTGQPCDSEGKILPPGTPPPPISQHSNNDWSPYQSRLEFETAEFLFKKTQMSESDTNTLMTLWAASLVETGQPPPFANADDLRDVIDATTLGDAPWHSFSVVYNGNNPHRDPPPWTTAEFEVFYRDPHVVIQNLFSNPDFDGEIDYTPYREFSVGGKRRYQDFMSGNWAWRHADNIIEEDQSRFGSLLIPVIAGSDKTTVSVATGNNEYYPLYLSVGNVHNNVRRAHRNALVLIGFLAIPKTEKKYSNNVPWRKFRRQLFHSSLSAILQSLRPWMTTPYVIRCPDGHFRRAIYELAVYIADYPEQVLCSGIVQGWCPKCNAPHDDLDHPSLRRTRAMTTALVDELDLGTLWNDYGIVGDLIPFTNDFPRADIHEMISGDLLHQVIKGSFKDHLVTWVGEYLVLEHGQAHANDLSTRSN</sequence>